<dbReference type="AlphaFoldDB" id="A0A4R4TJ68"/>
<sequence>MTTDTGRGRQAGNGRATLKDVAERAGVSVPTVSRVIAGNYPVATGTRRRVERALRELDYVANTHARALRGHAINAVAFILNDVRGPSFAEVAHGIEQEAARQGRLSLICTTGGHPDRELEAVRLMREQGAEAIILIGGVRDDEGYRVRMRALAESLDQAGSRLVLCGRPSLGEDVPATVVEYENEAGAYAMTSRLLGFGHRRVLFFGGDPETTTAAGRLAGYRRALADFAVEAAPELVAPAPFDRAAARAVLRERLAAGLDFTAVFAVTDAVAAGALQALTEFGLAVPEDVSLAGYDDVSPAADLRPQLTTVHVPYEELGRVAVRLALDRRNRPERGQQHALLGTHVVVRESVGPR</sequence>
<keyword evidence="3" id="KW-0804">Transcription</keyword>
<gene>
    <name evidence="5" type="ORF">E1283_06210</name>
</gene>
<accession>A0A4R4TJ68</accession>
<evidence type="ECO:0000313" key="6">
    <source>
        <dbReference type="Proteomes" id="UP000295345"/>
    </source>
</evidence>
<keyword evidence="2" id="KW-0238">DNA-binding</keyword>
<dbReference type="InterPro" id="IPR028082">
    <property type="entry name" value="Peripla_BP_I"/>
</dbReference>
<reference evidence="5 6" key="1">
    <citation type="submission" date="2019-03" db="EMBL/GenBank/DDBJ databases">
        <title>Draft genome sequences of novel Actinobacteria.</title>
        <authorList>
            <person name="Sahin N."/>
            <person name="Ay H."/>
            <person name="Saygin H."/>
        </authorList>
    </citation>
    <scope>NUCLEOTIDE SEQUENCE [LARGE SCALE GENOMIC DNA]</scope>
    <source>
        <strain evidence="5 6">DSM 41900</strain>
    </source>
</reference>
<protein>
    <submittedName>
        <fullName evidence="5">LacI family transcriptional regulator</fullName>
    </submittedName>
</protein>
<dbReference type="PANTHER" id="PTHR30146:SF153">
    <property type="entry name" value="LACTOSE OPERON REPRESSOR"/>
    <property type="match status" value="1"/>
</dbReference>
<dbReference type="Pfam" id="PF13377">
    <property type="entry name" value="Peripla_BP_3"/>
    <property type="match status" value="1"/>
</dbReference>
<dbReference type="SUPFAM" id="SSF53822">
    <property type="entry name" value="Periplasmic binding protein-like I"/>
    <property type="match status" value="1"/>
</dbReference>
<dbReference type="SMART" id="SM00354">
    <property type="entry name" value="HTH_LACI"/>
    <property type="match status" value="1"/>
</dbReference>
<evidence type="ECO:0000256" key="3">
    <source>
        <dbReference type="ARBA" id="ARBA00023163"/>
    </source>
</evidence>
<evidence type="ECO:0000259" key="4">
    <source>
        <dbReference type="PROSITE" id="PS50932"/>
    </source>
</evidence>
<dbReference type="EMBL" id="SMKI01000043">
    <property type="protein sequence ID" value="TDC77928.1"/>
    <property type="molecule type" value="Genomic_DNA"/>
</dbReference>
<dbReference type="PROSITE" id="PS50932">
    <property type="entry name" value="HTH_LACI_2"/>
    <property type="match status" value="1"/>
</dbReference>
<proteinExistence type="predicted"/>
<keyword evidence="1" id="KW-0805">Transcription regulation</keyword>
<dbReference type="Pfam" id="PF00356">
    <property type="entry name" value="LacI"/>
    <property type="match status" value="1"/>
</dbReference>
<dbReference type="GO" id="GO:0003700">
    <property type="term" value="F:DNA-binding transcription factor activity"/>
    <property type="evidence" value="ECO:0007669"/>
    <property type="project" value="TreeGrafter"/>
</dbReference>
<organism evidence="5 6">
    <name type="scientific">Streptomyces hainanensis</name>
    <dbReference type="NCBI Taxonomy" id="402648"/>
    <lineage>
        <taxon>Bacteria</taxon>
        <taxon>Bacillati</taxon>
        <taxon>Actinomycetota</taxon>
        <taxon>Actinomycetes</taxon>
        <taxon>Kitasatosporales</taxon>
        <taxon>Streptomycetaceae</taxon>
        <taxon>Streptomyces</taxon>
    </lineage>
</organism>
<keyword evidence="6" id="KW-1185">Reference proteome</keyword>
<dbReference type="OrthoDB" id="3226810at2"/>
<dbReference type="CDD" id="cd01392">
    <property type="entry name" value="HTH_LacI"/>
    <property type="match status" value="1"/>
</dbReference>
<dbReference type="SUPFAM" id="SSF47413">
    <property type="entry name" value="lambda repressor-like DNA-binding domains"/>
    <property type="match status" value="1"/>
</dbReference>
<dbReference type="RefSeq" id="WP_132816870.1">
    <property type="nucleotide sequence ID" value="NZ_SMKI01000043.1"/>
</dbReference>
<comment type="caution">
    <text evidence="5">The sequence shown here is derived from an EMBL/GenBank/DDBJ whole genome shotgun (WGS) entry which is preliminary data.</text>
</comment>
<dbReference type="CDD" id="cd06267">
    <property type="entry name" value="PBP1_LacI_sugar_binding-like"/>
    <property type="match status" value="1"/>
</dbReference>
<dbReference type="Gene3D" id="3.40.50.2300">
    <property type="match status" value="2"/>
</dbReference>
<dbReference type="GO" id="GO:0000976">
    <property type="term" value="F:transcription cis-regulatory region binding"/>
    <property type="evidence" value="ECO:0007669"/>
    <property type="project" value="TreeGrafter"/>
</dbReference>
<dbReference type="InterPro" id="IPR010982">
    <property type="entry name" value="Lambda_DNA-bd_dom_sf"/>
</dbReference>
<evidence type="ECO:0000313" key="5">
    <source>
        <dbReference type="EMBL" id="TDC77928.1"/>
    </source>
</evidence>
<dbReference type="InterPro" id="IPR000843">
    <property type="entry name" value="HTH_LacI"/>
</dbReference>
<evidence type="ECO:0000256" key="1">
    <source>
        <dbReference type="ARBA" id="ARBA00023015"/>
    </source>
</evidence>
<dbReference type="PROSITE" id="PS00356">
    <property type="entry name" value="HTH_LACI_1"/>
    <property type="match status" value="1"/>
</dbReference>
<dbReference type="InterPro" id="IPR046335">
    <property type="entry name" value="LacI/GalR-like_sensor"/>
</dbReference>
<name>A0A4R4TJ68_9ACTN</name>
<dbReference type="PANTHER" id="PTHR30146">
    <property type="entry name" value="LACI-RELATED TRANSCRIPTIONAL REPRESSOR"/>
    <property type="match status" value="1"/>
</dbReference>
<evidence type="ECO:0000256" key="2">
    <source>
        <dbReference type="ARBA" id="ARBA00023125"/>
    </source>
</evidence>
<feature type="domain" description="HTH lacI-type" evidence="4">
    <location>
        <begin position="16"/>
        <end position="70"/>
    </location>
</feature>
<dbReference type="Gene3D" id="1.10.260.40">
    <property type="entry name" value="lambda repressor-like DNA-binding domains"/>
    <property type="match status" value="1"/>
</dbReference>
<dbReference type="Proteomes" id="UP000295345">
    <property type="component" value="Unassembled WGS sequence"/>
</dbReference>